<proteinExistence type="predicted"/>
<organism evidence="1">
    <name type="scientific">marine sediment metagenome</name>
    <dbReference type="NCBI Taxonomy" id="412755"/>
    <lineage>
        <taxon>unclassified sequences</taxon>
        <taxon>metagenomes</taxon>
        <taxon>ecological metagenomes</taxon>
    </lineage>
</organism>
<dbReference type="SUPFAM" id="SSF159501">
    <property type="entry name" value="EreA/ChaN-like"/>
    <property type="match status" value="1"/>
</dbReference>
<accession>X1PLB3</accession>
<reference evidence="1" key="1">
    <citation type="journal article" date="2014" name="Front. Microbiol.">
        <title>High frequency of phylogenetically diverse reductive dehalogenase-homologous genes in deep subseafloor sedimentary metagenomes.</title>
        <authorList>
            <person name="Kawai M."/>
            <person name="Futagami T."/>
            <person name="Toyoda A."/>
            <person name="Takaki Y."/>
            <person name="Nishi S."/>
            <person name="Hori S."/>
            <person name="Arai W."/>
            <person name="Tsubouchi T."/>
            <person name="Morono Y."/>
            <person name="Uchiyama I."/>
            <person name="Ito T."/>
            <person name="Fujiyama A."/>
            <person name="Inagaki F."/>
            <person name="Takami H."/>
        </authorList>
    </citation>
    <scope>NUCLEOTIDE SEQUENCE</scope>
    <source>
        <strain evidence="1">Expedition CK06-06</strain>
    </source>
</reference>
<protein>
    <submittedName>
        <fullName evidence="1">Uncharacterized protein</fullName>
    </submittedName>
</protein>
<dbReference type="Gene3D" id="3.40.50.11550">
    <property type="match status" value="1"/>
</dbReference>
<evidence type="ECO:0000313" key="1">
    <source>
        <dbReference type="EMBL" id="GAI31659.1"/>
    </source>
</evidence>
<gene>
    <name evidence="1" type="ORF">S06H3_28895</name>
</gene>
<sequence>PLLHELGTTHLGLEICSDQQGKIDKFLKTGKGLDNIRLHLQIDYSEYRNLLKTIRSLDQRKRPTIVALDLPESMYQGKINRDEWMARSIAKIFHQNSNAKVLVVVGNLHVLKKVDWEDTVPNPHGSIHPYLNVLAPHRRIFSIGQCIDESPKECEFTREFSHLEGAVVMDCDRKFSGCNIGIMAPVAAKPIEVREMLDGVIVY</sequence>
<dbReference type="EMBL" id="BARV01016898">
    <property type="protein sequence ID" value="GAI31659.1"/>
    <property type="molecule type" value="Genomic_DNA"/>
</dbReference>
<feature type="non-terminal residue" evidence="1">
    <location>
        <position position="1"/>
    </location>
</feature>
<comment type="caution">
    <text evidence="1">The sequence shown here is derived from an EMBL/GenBank/DDBJ whole genome shotgun (WGS) entry which is preliminary data.</text>
</comment>
<name>X1PLB3_9ZZZZ</name>
<dbReference type="AlphaFoldDB" id="X1PLB3"/>